<evidence type="ECO:0000313" key="2">
    <source>
        <dbReference type="EMBL" id="BBB15335.1"/>
    </source>
</evidence>
<dbReference type="EMBL" id="AP018005">
    <property type="protein sequence ID" value="BBB15335.1"/>
    <property type="molecule type" value="Genomic_DNA"/>
</dbReference>
<sequence length="187" mass="22027">MEQLLNLFEETMELWQETLTTKEEDRKEELKEVFFEKKITLSKDVINTAIENFQVKFEKLCTAEDNLNNGTITDPLSKAKAMLYLDNIAEEKSEIEEQLEKLHQLENEETPAFDKFDIEVENNEIDALLDDAIDLYEESATPNFNDENFEFLKYEPSQKLVKKYFDEHLMPGAKSIEQLQRIFGKKK</sequence>
<dbReference type="RefSeq" id="WP_126322798.1">
    <property type="nucleotide sequence ID" value="NZ_AP018005.1"/>
</dbReference>
<proteinExistence type="predicted"/>
<organism evidence="2 3">
    <name type="scientific">Candidatus Rickettsiella viridis</name>
    <dbReference type="NCBI Taxonomy" id="676208"/>
    <lineage>
        <taxon>Bacteria</taxon>
        <taxon>Pseudomonadati</taxon>
        <taxon>Pseudomonadota</taxon>
        <taxon>Gammaproteobacteria</taxon>
        <taxon>Legionellales</taxon>
        <taxon>Coxiellaceae</taxon>
        <taxon>Rickettsiella</taxon>
    </lineage>
</organism>
<dbReference type="KEGG" id="rvi:RVIR1_08470"/>
<reference evidence="2 3" key="1">
    <citation type="submission" date="2017-03" db="EMBL/GenBank/DDBJ databases">
        <title>The genome sequence of Candidatus Rickettsiella viridis.</title>
        <authorList>
            <person name="Nikoh N."/>
            <person name="Tsuchida T."/>
            <person name="Yamaguchi K."/>
            <person name="Maeda T."/>
            <person name="Shigenobu S."/>
            <person name="Fukatsu T."/>
        </authorList>
    </citation>
    <scope>NUCLEOTIDE SEQUENCE [LARGE SCALE GENOMIC DNA]</scope>
    <source>
        <strain evidence="2 3">Ap-RA04</strain>
    </source>
</reference>
<protein>
    <submittedName>
        <fullName evidence="2">Uncharacterized protein</fullName>
    </submittedName>
</protein>
<feature type="coiled-coil region" evidence="1">
    <location>
        <begin position="85"/>
        <end position="138"/>
    </location>
</feature>
<name>A0A2Z5UW87_9COXI</name>
<keyword evidence="1" id="KW-0175">Coiled coil</keyword>
<dbReference type="AlphaFoldDB" id="A0A2Z5UW87"/>
<accession>A0A2Z5UW87</accession>
<keyword evidence="3" id="KW-1185">Reference proteome</keyword>
<evidence type="ECO:0000256" key="1">
    <source>
        <dbReference type="SAM" id="Coils"/>
    </source>
</evidence>
<dbReference type="Proteomes" id="UP000282483">
    <property type="component" value="Chromosome"/>
</dbReference>
<gene>
    <name evidence="2" type="ORF">RVIR1_08470</name>
</gene>
<evidence type="ECO:0000313" key="3">
    <source>
        <dbReference type="Proteomes" id="UP000282483"/>
    </source>
</evidence>